<evidence type="ECO:0000256" key="4">
    <source>
        <dbReference type="ARBA" id="ARBA00022729"/>
    </source>
</evidence>
<dbReference type="InterPro" id="IPR019500">
    <property type="entry name" value="Pep_S46"/>
</dbReference>
<dbReference type="InterPro" id="IPR043504">
    <property type="entry name" value="Peptidase_S1_PA_chymotrypsin"/>
</dbReference>
<reference evidence="8 9" key="1">
    <citation type="submission" date="2019-09" db="EMBL/GenBank/DDBJ databases">
        <title>Genome sequence and assembly of Taibaiella sp.</title>
        <authorList>
            <person name="Chhetri G."/>
        </authorList>
    </citation>
    <scope>NUCLEOTIDE SEQUENCE [LARGE SCALE GENOMIC DNA]</scope>
    <source>
        <strain evidence="8 9">KVB11</strain>
    </source>
</reference>
<dbReference type="AlphaFoldDB" id="A0A5M6CFJ2"/>
<evidence type="ECO:0000256" key="5">
    <source>
        <dbReference type="ARBA" id="ARBA00022801"/>
    </source>
</evidence>
<proteinExistence type="inferred from homology"/>
<comment type="similarity">
    <text evidence="1 7">Belongs to the peptidase S46 family.</text>
</comment>
<protein>
    <recommendedName>
        <fullName evidence="7">Dipeptidyl-peptidase</fullName>
        <ecNumber evidence="7">3.4.14.-</ecNumber>
    </recommendedName>
</protein>
<evidence type="ECO:0000256" key="3">
    <source>
        <dbReference type="ARBA" id="ARBA00022670"/>
    </source>
</evidence>
<name>A0A5M6CFJ2_9BACT</name>
<evidence type="ECO:0000256" key="6">
    <source>
        <dbReference type="ARBA" id="ARBA00022825"/>
    </source>
</evidence>
<dbReference type="EC" id="3.4.14.-" evidence="7"/>
<evidence type="ECO:0000256" key="7">
    <source>
        <dbReference type="RuleBase" id="RU366067"/>
    </source>
</evidence>
<evidence type="ECO:0000313" key="8">
    <source>
        <dbReference type="EMBL" id="KAA5533210.1"/>
    </source>
</evidence>
<keyword evidence="9" id="KW-1185">Reference proteome</keyword>
<dbReference type="Gene3D" id="2.40.10.10">
    <property type="entry name" value="Trypsin-like serine proteases"/>
    <property type="match status" value="1"/>
</dbReference>
<keyword evidence="3 7" id="KW-0645">Protease</keyword>
<organism evidence="8 9">
    <name type="scientific">Taibaiella lutea</name>
    <dbReference type="NCBI Taxonomy" id="2608001"/>
    <lineage>
        <taxon>Bacteria</taxon>
        <taxon>Pseudomonadati</taxon>
        <taxon>Bacteroidota</taxon>
        <taxon>Chitinophagia</taxon>
        <taxon>Chitinophagales</taxon>
        <taxon>Chitinophagaceae</taxon>
        <taxon>Taibaiella</taxon>
    </lineage>
</organism>
<dbReference type="SUPFAM" id="SSF50494">
    <property type="entry name" value="Trypsin-like serine proteases"/>
    <property type="match status" value="1"/>
</dbReference>
<evidence type="ECO:0000256" key="1">
    <source>
        <dbReference type="ARBA" id="ARBA00010491"/>
    </source>
</evidence>
<dbReference type="Pfam" id="PF10459">
    <property type="entry name" value="Peptidase_S46"/>
    <property type="match status" value="1"/>
</dbReference>
<keyword evidence="6 7" id="KW-0720">Serine protease</keyword>
<keyword evidence="4" id="KW-0732">Signal</keyword>
<comment type="caution">
    <text evidence="8">The sequence shown here is derived from an EMBL/GenBank/DDBJ whole genome shotgun (WGS) entry which is preliminary data.</text>
</comment>
<accession>A0A5M6CFJ2</accession>
<sequence length="716" mass="81208">MKKILLSFIATMTFFGLKADEGMWIPMLIGKNYEEMQRLGLKLTADDLYNANHSSLKDAIVQFGGGCTAEMISASGLLITNHHCGYGSIADVSTVEHNYLENGFWAKRMDEEIPAPGLTVKFLVRMEDVTNDMNKANVGTTEDKKKKSFDKMKDALEKKAAENGKYTAVVTPYFNGNQYILLVYQIYTDVRLVGTPPKALGKYGGDTDNWMWPRHTADFSMFRVYADANNNPAAFSKTNVPYKPKKFLPVSIGGVKEADYTMIMGYPGRTNRYETSYGVDLSINELNPSIVKIRDMRLTIMRGYMRKDAGVNLKLASTYAKIANYWKYFIGQTEQLKRLNVIDEKQQQETNFTDWAKANNSDYNGLMSRFSKLYVDYKPYAKQSIYFTECFKGSALAALASKTDTLYQLLSDKKSTPIAISNAVQALKKARKETMKEFVAAPEQEIFARTAEMYYKDIPQSQQPDIFQKFIFKQFGSNDWTKTFNDFANYTFLNTFLLDDVKFENFCSNPSLDKMNADPAIQYALSFTKNYNDNYKPIVDAFNKNKGELAKTYIKGLMEMNKGKMFYPDANSTMRISYGTVGGYRPQDAVNYDYYTTIDGLLAKYKPNDYEFGLPDDFLTLCKNKDYGRYANEKGELVTCFLTNNDITGGNSGSPVINANGSLLGLAFDGNWEAMSGDIAFDKKYKKTIVVDIRFVMWLIDKYGGAQNLINEMVVQ</sequence>
<dbReference type="EMBL" id="VWSH01000003">
    <property type="protein sequence ID" value="KAA5533210.1"/>
    <property type="molecule type" value="Genomic_DNA"/>
</dbReference>
<dbReference type="InterPro" id="IPR009003">
    <property type="entry name" value="Peptidase_S1_PA"/>
</dbReference>
<dbReference type="PANTHER" id="PTHR38469">
    <property type="entry name" value="PERIPLASMIC PEPTIDASE SUBFAMILY S1B"/>
    <property type="match status" value="1"/>
</dbReference>
<keyword evidence="2 7" id="KW-0031">Aminopeptidase</keyword>
<dbReference type="GO" id="GO:0006508">
    <property type="term" value="P:proteolysis"/>
    <property type="evidence" value="ECO:0007669"/>
    <property type="project" value="UniProtKB-KW"/>
</dbReference>
<comment type="function">
    <text evidence="7">Catalyzes the removal of dipeptides from the N-terminus of oligopeptides.</text>
</comment>
<keyword evidence="5 7" id="KW-0378">Hydrolase</keyword>
<evidence type="ECO:0000256" key="2">
    <source>
        <dbReference type="ARBA" id="ARBA00022438"/>
    </source>
</evidence>
<dbReference type="PANTHER" id="PTHR38469:SF1">
    <property type="entry name" value="PERIPLASMIC PEPTIDASE SUBFAMILY S1B"/>
    <property type="match status" value="1"/>
</dbReference>
<dbReference type="Proteomes" id="UP000323632">
    <property type="component" value="Unassembled WGS sequence"/>
</dbReference>
<dbReference type="GO" id="GO:0070009">
    <property type="term" value="F:serine-type aminopeptidase activity"/>
    <property type="evidence" value="ECO:0007669"/>
    <property type="project" value="UniProtKB-UniRule"/>
</dbReference>
<dbReference type="GO" id="GO:0008239">
    <property type="term" value="F:dipeptidyl-peptidase activity"/>
    <property type="evidence" value="ECO:0007669"/>
    <property type="project" value="UniProtKB-UniRule"/>
</dbReference>
<dbReference type="GO" id="GO:0043171">
    <property type="term" value="P:peptide catabolic process"/>
    <property type="evidence" value="ECO:0007669"/>
    <property type="project" value="UniProtKB-UniRule"/>
</dbReference>
<evidence type="ECO:0000313" key="9">
    <source>
        <dbReference type="Proteomes" id="UP000323632"/>
    </source>
</evidence>
<dbReference type="RefSeq" id="WP_150032958.1">
    <property type="nucleotide sequence ID" value="NZ_VWSH01000003.1"/>
</dbReference>
<gene>
    <name evidence="8" type="ORF">F0919_11730</name>
</gene>